<comment type="cofactor">
    <cofactor evidence="1">
        <name>Mn(2+)</name>
        <dbReference type="ChEBI" id="CHEBI:29035"/>
    </cofactor>
</comment>
<reference evidence="9 10" key="1">
    <citation type="submission" date="2020-10" db="EMBL/GenBank/DDBJ databases">
        <title>Draft genome of Ramlibacter aquaticus LMG 30558.</title>
        <authorList>
            <person name="Props R."/>
        </authorList>
    </citation>
    <scope>NUCLEOTIDE SEQUENCE [LARGE SCALE GENOMIC DNA]</scope>
    <source>
        <strain evidence="9 10">LMG 30558</strain>
    </source>
</reference>
<evidence type="ECO:0000313" key="9">
    <source>
        <dbReference type="EMBL" id="MBE7942606.1"/>
    </source>
</evidence>
<dbReference type="EMBL" id="JADDOJ010000113">
    <property type="protein sequence ID" value="MBE7942606.1"/>
    <property type="molecule type" value="Genomic_DNA"/>
</dbReference>
<dbReference type="PANTHER" id="PTHR12992">
    <property type="entry name" value="NUDIX HYDROLASE"/>
    <property type="match status" value="1"/>
</dbReference>
<proteinExistence type="predicted"/>
<keyword evidence="4" id="KW-0378">Hydrolase</keyword>
<keyword evidence="10" id="KW-1185">Reference proteome</keyword>
<name>A0ABR9SJR4_9BURK</name>
<evidence type="ECO:0000256" key="3">
    <source>
        <dbReference type="ARBA" id="ARBA00022723"/>
    </source>
</evidence>
<evidence type="ECO:0000256" key="6">
    <source>
        <dbReference type="ARBA" id="ARBA00023211"/>
    </source>
</evidence>
<evidence type="ECO:0000256" key="7">
    <source>
        <dbReference type="SAM" id="MobiDB-lite"/>
    </source>
</evidence>
<keyword evidence="3" id="KW-0479">Metal-binding</keyword>
<accession>A0ABR9SJR4</accession>
<gene>
    <name evidence="9" type="ORF">IM725_18715</name>
</gene>
<evidence type="ECO:0000259" key="8">
    <source>
        <dbReference type="PROSITE" id="PS51462"/>
    </source>
</evidence>
<dbReference type="InterPro" id="IPR000086">
    <property type="entry name" value="NUDIX_hydrolase_dom"/>
</dbReference>
<evidence type="ECO:0000313" key="10">
    <source>
        <dbReference type="Proteomes" id="UP000715965"/>
    </source>
</evidence>
<protein>
    <submittedName>
        <fullName evidence="9">CoA pyrophosphatase</fullName>
    </submittedName>
</protein>
<feature type="domain" description="Nudix hydrolase" evidence="8">
    <location>
        <begin position="69"/>
        <end position="202"/>
    </location>
</feature>
<evidence type="ECO:0000256" key="1">
    <source>
        <dbReference type="ARBA" id="ARBA00001936"/>
    </source>
</evidence>
<dbReference type="CDD" id="cd03426">
    <property type="entry name" value="NUDIX_CoAse_Nudt7"/>
    <property type="match status" value="1"/>
</dbReference>
<dbReference type="NCBIfam" id="NF007980">
    <property type="entry name" value="PRK10707.1"/>
    <property type="match status" value="1"/>
</dbReference>
<comment type="cofactor">
    <cofactor evidence="2">
        <name>Mg(2+)</name>
        <dbReference type="ChEBI" id="CHEBI:18420"/>
    </cofactor>
</comment>
<keyword evidence="5" id="KW-0460">Magnesium</keyword>
<dbReference type="Gene3D" id="3.90.79.10">
    <property type="entry name" value="Nucleoside Triphosphate Pyrophosphohydrolase"/>
    <property type="match status" value="1"/>
</dbReference>
<dbReference type="Proteomes" id="UP000715965">
    <property type="component" value="Unassembled WGS sequence"/>
</dbReference>
<organism evidence="9 10">
    <name type="scientific">Ramlibacter aquaticus</name>
    <dbReference type="NCBI Taxonomy" id="2780094"/>
    <lineage>
        <taxon>Bacteria</taxon>
        <taxon>Pseudomonadati</taxon>
        <taxon>Pseudomonadota</taxon>
        <taxon>Betaproteobacteria</taxon>
        <taxon>Burkholderiales</taxon>
        <taxon>Comamonadaceae</taxon>
        <taxon>Ramlibacter</taxon>
    </lineage>
</organism>
<comment type="caution">
    <text evidence="9">The sequence shown here is derived from an EMBL/GenBank/DDBJ whole genome shotgun (WGS) entry which is preliminary data.</text>
</comment>
<dbReference type="Pfam" id="PF00293">
    <property type="entry name" value="NUDIX"/>
    <property type="match status" value="1"/>
</dbReference>
<dbReference type="PROSITE" id="PS51462">
    <property type="entry name" value="NUDIX"/>
    <property type="match status" value="1"/>
</dbReference>
<sequence length="236" mass="26470">MSESPSGRPWTPLSKLPHFDPRAVPAVATDSQLPAVPHERLTPQALRERFRNPRPWTPELRQEPAFSDRAPAAASVLVGIRMGERPRILLTERTTHLSTHSGQVAFPGGKRDATDRDAAHTALREAQEEVGLDPSHVEVLGEMPTYTTGTRFIVTPVVALVAPHAPLITNPHEVADAFEVPLDFLMNPAHHHRHRMEVDGLRREWFSMPWMDGELERFIWGATAGMLRNLYRFLAA</sequence>
<evidence type="ECO:0000256" key="4">
    <source>
        <dbReference type="ARBA" id="ARBA00022801"/>
    </source>
</evidence>
<feature type="region of interest" description="Disordered" evidence="7">
    <location>
        <begin position="1"/>
        <end position="22"/>
    </location>
</feature>
<dbReference type="SUPFAM" id="SSF55811">
    <property type="entry name" value="Nudix"/>
    <property type="match status" value="1"/>
</dbReference>
<dbReference type="RefSeq" id="WP_193782153.1">
    <property type="nucleotide sequence ID" value="NZ_JADDOJ010000113.1"/>
</dbReference>
<evidence type="ECO:0000256" key="5">
    <source>
        <dbReference type="ARBA" id="ARBA00022842"/>
    </source>
</evidence>
<keyword evidence="6" id="KW-0464">Manganese</keyword>
<dbReference type="PANTHER" id="PTHR12992:SF11">
    <property type="entry name" value="MITOCHONDRIAL COENZYME A DIPHOSPHATASE NUDT8"/>
    <property type="match status" value="1"/>
</dbReference>
<evidence type="ECO:0000256" key="2">
    <source>
        <dbReference type="ARBA" id="ARBA00001946"/>
    </source>
</evidence>
<dbReference type="InterPro" id="IPR015797">
    <property type="entry name" value="NUDIX_hydrolase-like_dom_sf"/>
</dbReference>
<dbReference type="InterPro" id="IPR045121">
    <property type="entry name" value="CoAse"/>
</dbReference>